<dbReference type="CDD" id="cd05466">
    <property type="entry name" value="PBP2_LTTR_substrate"/>
    <property type="match status" value="1"/>
</dbReference>
<evidence type="ECO:0000259" key="5">
    <source>
        <dbReference type="PROSITE" id="PS50931"/>
    </source>
</evidence>
<dbReference type="GO" id="GO:0000976">
    <property type="term" value="F:transcription cis-regulatory region binding"/>
    <property type="evidence" value="ECO:0007669"/>
    <property type="project" value="TreeGrafter"/>
</dbReference>
<proteinExistence type="inferred from homology"/>
<keyword evidence="2" id="KW-0805">Transcription regulation</keyword>
<dbReference type="PANTHER" id="PTHR30126">
    <property type="entry name" value="HTH-TYPE TRANSCRIPTIONAL REGULATOR"/>
    <property type="match status" value="1"/>
</dbReference>
<feature type="domain" description="HTH lysR-type" evidence="5">
    <location>
        <begin position="18"/>
        <end position="75"/>
    </location>
</feature>
<dbReference type="Gene3D" id="1.10.10.10">
    <property type="entry name" value="Winged helix-like DNA-binding domain superfamily/Winged helix DNA-binding domain"/>
    <property type="match status" value="1"/>
</dbReference>
<evidence type="ECO:0000256" key="3">
    <source>
        <dbReference type="ARBA" id="ARBA00023125"/>
    </source>
</evidence>
<keyword evidence="4" id="KW-0804">Transcription</keyword>
<evidence type="ECO:0000256" key="2">
    <source>
        <dbReference type="ARBA" id="ARBA00023015"/>
    </source>
</evidence>
<dbReference type="InterPro" id="IPR000847">
    <property type="entry name" value="LysR_HTH_N"/>
</dbReference>
<accession>A0A1U7D841</accession>
<dbReference type="SUPFAM" id="SSF46785">
    <property type="entry name" value="Winged helix' DNA-binding domain"/>
    <property type="match status" value="1"/>
</dbReference>
<dbReference type="Pfam" id="PF00126">
    <property type="entry name" value="HTH_1"/>
    <property type="match status" value="1"/>
</dbReference>
<reference evidence="6 7" key="1">
    <citation type="submission" date="2016-03" db="EMBL/GenBank/DDBJ databases">
        <title>Deep-sea bacteria in the southern Pacific.</title>
        <authorList>
            <person name="Tang K."/>
        </authorList>
    </citation>
    <scope>NUCLEOTIDE SEQUENCE [LARGE SCALE GENOMIC DNA]</scope>
    <source>
        <strain evidence="6 7">JLT2016</strain>
    </source>
</reference>
<comment type="similarity">
    <text evidence="1">Belongs to the LysR transcriptional regulatory family.</text>
</comment>
<dbReference type="InterPro" id="IPR036388">
    <property type="entry name" value="WH-like_DNA-bd_sf"/>
</dbReference>
<dbReference type="AlphaFoldDB" id="A0A1U7D841"/>
<dbReference type="PRINTS" id="PR00039">
    <property type="entry name" value="HTHLYSR"/>
</dbReference>
<dbReference type="RefSeq" id="WP_017468131.1">
    <property type="nucleotide sequence ID" value="NZ_BMEW01000001.1"/>
</dbReference>
<keyword evidence="3" id="KW-0238">DNA-binding</keyword>
<dbReference type="OrthoDB" id="7506954at2"/>
<dbReference type="KEGG" id="tpro:Ga0080559_TMP3440"/>
<dbReference type="GO" id="GO:0003700">
    <property type="term" value="F:DNA-binding transcription factor activity"/>
    <property type="evidence" value="ECO:0007669"/>
    <property type="project" value="InterPro"/>
</dbReference>
<dbReference type="PROSITE" id="PS50931">
    <property type="entry name" value="HTH_LYSR"/>
    <property type="match status" value="1"/>
</dbReference>
<gene>
    <name evidence="6" type="ORF">Ga0080559_TMP3440</name>
</gene>
<sequence>MRQIQPDPYDPERIARELDWNLLRTFVVLAESRSVTEAAARLRLKQPSVSSALKRLEDRVGRKLIYRQPGRYDLTEAGQLLYREAVEINGSILRLSTLLREMTDEVRGHVKLAVASHVVCPFFDRVLAEFHAAHPGASLSIDVHSSAQALAEVSAKRASFAICLVRARNPRLEYSRLYREFFGLFCGPYHPLFGREGLTPDDLDGMPTVSFDTDRLEDVLKPVALMRAQSRLGMRINGTSSNLEEVRRMIIAGLGIGPLPVHVAQRDVADGLLWQVPPFSELPAIDVHLVWNPQAVLNRAEMILLQMIRDAIAATPIEERTYLPGPGG</sequence>
<dbReference type="Pfam" id="PF03466">
    <property type="entry name" value="LysR_substrate"/>
    <property type="match status" value="1"/>
</dbReference>
<organism evidence="6 7">
    <name type="scientific">Salipiger profundus</name>
    <dbReference type="NCBI Taxonomy" id="1229727"/>
    <lineage>
        <taxon>Bacteria</taxon>
        <taxon>Pseudomonadati</taxon>
        <taxon>Pseudomonadota</taxon>
        <taxon>Alphaproteobacteria</taxon>
        <taxon>Rhodobacterales</taxon>
        <taxon>Roseobacteraceae</taxon>
        <taxon>Salipiger</taxon>
    </lineage>
</organism>
<dbReference type="STRING" id="1229727.Ga0080559_TMP3440"/>
<dbReference type="Gene3D" id="3.40.190.10">
    <property type="entry name" value="Periplasmic binding protein-like II"/>
    <property type="match status" value="2"/>
</dbReference>
<evidence type="ECO:0000256" key="4">
    <source>
        <dbReference type="ARBA" id="ARBA00023163"/>
    </source>
</evidence>
<protein>
    <submittedName>
        <fullName evidence="6">Transcriptional regulator</fullName>
    </submittedName>
</protein>
<dbReference type="InterPro" id="IPR036390">
    <property type="entry name" value="WH_DNA-bd_sf"/>
</dbReference>
<dbReference type="SUPFAM" id="SSF53850">
    <property type="entry name" value="Periplasmic binding protein-like II"/>
    <property type="match status" value="1"/>
</dbReference>
<keyword evidence="7" id="KW-1185">Reference proteome</keyword>
<name>A0A1U7D841_9RHOB</name>
<dbReference type="EMBL" id="CP014796">
    <property type="protein sequence ID" value="APX24236.1"/>
    <property type="molecule type" value="Genomic_DNA"/>
</dbReference>
<evidence type="ECO:0000313" key="7">
    <source>
        <dbReference type="Proteomes" id="UP000186559"/>
    </source>
</evidence>
<dbReference type="PANTHER" id="PTHR30126:SF91">
    <property type="entry name" value="LYSR FAMILY TRANSCRIPTIONAL REGULATOR"/>
    <property type="match status" value="1"/>
</dbReference>
<dbReference type="Proteomes" id="UP000186559">
    <property type="component" value="Chromosome"/>
</dbReference>
<evidence type="ECO:0000256" key="1">
    <source>
        <dbReference type="ARBA" id="ARBA00009437"/>
    </source>
</evidence>
<evidence type="ECO:0000313" key="6">
    <source>
        <dbReference type="EMBL" id="APX24236.1"/>
    </source>
</evidence>
<dbReference type="InterPro" id="IPR005119">
    <property type="entry name" value="LysR_subst-bd"/>
</dbReference>